<feature type="coiled-coil region" evidence="7">
    <location>
        <begin position="965"/>
        <end position="996"/>
    </location>
</feature>
<evidence type="ECO:0000256" key="6">
    <source>
        <dbReference type="PROSITE-ProRule" id="PRU00050"/>
    </source>
</evidence>
<dbReference type="Pfam" id="PF03705">
    <property type="entry name" value="CheR_N"/>
    <property type="match status" value="1"/>
</dbReference>
<dbReference type="InterPro" id="IPR035909">
    <property type="entry name" value="CheB_C"/>
</dbReference>
<dbReference type="Pfam" id="PF13596">
    <property type="entry name" value="PAS_10"/>
    <property type="match status" value="1"/>
</dbReference>
<dbReference type="SMART" id="SM00091">
    <property type="entry name" value="PAS"/>
    <property type="match status" value="4"/>
</dbReference>
<proteinExistence type="predicted"/>
<dbReference type="SMART" id="SM00387">
    <property type="entry name" value="HATPase_c"/>
    <property type="match status" value="1"/>
</dbReference>
<dbReference type="CDD" id="cd00130">
    <property type="entry name" value="PAS"/>
    <property type="match status" value="3"/>
</dbReference>
<dbReference type="SMART" id="SM00388">
    <property type="entry name" value="HisKA"/>
    <property type="match status" value="1"/>
</dbReference>
<evidence type="ECO:0000256" key="7">
    <source>
        <dbReference type="SAM" id="Coils"/>
    </source>
</evidence>
<reference evidence="14" key="1">
    <citation type="journal article" date="2019" name="Int. J. Syst. Evol. Microbiol.">
        <title>The Global Catalogue of Microorganisms (GCM) 10K type strain sequencing project: providing services to taxonomists for standard genome sequencing and annotation.</title>
        <authorList>
            <consortium name="The Broad Institute Genomics Platform"/>
            <consortium name="The Broad Institute Genome Sequencing Center for Infectious Disease"/>
            <person name="Wu L."/>
            <person name="Ma J."/>
        </authorList>
    </citation>
    <scope>NUCLEOTIDE SEQUENCE [LARGE SCALE GENOMIC DNA]</scope>
    <source>
        <strain evidence="14">KCTC 42217</strain>
    </source>
</reference>
<dbReference type="InterPro" id="IPR029063">
    <property type="entry name" value="SAM-dependent_MTases_sf"/>
</dbReference>
<dbReference type="Pfam" id="PF01739">
    <property type="entry name" value="CheR"/>
    <property type="match status" value="1"/>
</dbReference>
<keyword evidence="4" id="KW-0808">Transferase</keyword>
<dbReference type="Gene3D" id="3.30.565.10">
    <property type="entry name" value="Histidine kinase-like ATPase, C-terminal domain"/>
    <property type="match status" value="1"/>
</dbReference>
<feature type="coiled-coil region" evidence="7">
    <location>
        <begin position="655"/>
        <end position="724"/>
    </location>
</feature>
<dbReference type="InterPro" id="IPR036804">
    <property type="entry name" value="CheR_N_sf"/>
</dbReference>
<dbReference type="PANTHER" id="PTHR24422:SF27">
    <property type="entry name" value="PROTEIN-GLUTAMATE O-METHYLTRANSFERASE"/>
    <property type="match status" value="1"/>
</dbReference>
<dbReference type="EMBL" id="JBHUHZ010000001">
    <property type="protein sequence ID" value="MFD2162022.1"/>
    <property type="molecule type" value="Genomic_DNA"/>
</dbReference>
<evidence type="ECO:0000313" key="13">
    <source>
        <dbReference type="EMBL" id="MFD2162022.1"/>
    </source>
</evidence>
<evidence type="ECO:0000259" key="11">
    <source>
        <dbReference type="PROSITE" id="PS50122"/>
    </source>
</evidence>
<dbReference type="SUPFAM" id="SSF53335">
    <property type="entry name" value="S-adenosyl-L-methionine-dependent methyltransferases"/>
    <property type="match status" value="1"/>
</dbReference>
<feature type="active site" evidence="6">
    <location>
        <position position="149"/>
    </location>
</feature>
<evidence type="ECO:0000313" key="14">
    <source>
        <dbReference type="Proteomes" id="UP001597387"/>
    </source>
</evidence>
<dbReference type="PROSITE" id="PS50112">
    <property type="entry name" value="PAS"/>
    <property type="match status" value="3"/>
</dbReference>
<dbReference type="SMART" id="SM00086">
    <property type="entry name" value="PAC"/>
    <property type="match status" value="4"/>
</dbReference>
<dbReference type="Pfam" id="PF00512">
    <property type="entry name" value="HisKA"/>
    <property type="match status" value="1"/>
</dbReference>
<dbReference type="Gene3D" id="3.40.50.180">
    <property type="entry name" value="Methylesterase CheB, C-terminal domain"/>
    <property type="match status" value="1"/>
</dbReference>
<dbReference type="CDD" id="cd00075">
    <property type="entry name" value="HATPase"/>
    <property type="match status" value="1"/>
</dbReference>
<keyword evidence="6" id="KW-0145">Chemotaxis</keyword>
<dbReference type="SUPFAM" id="SSF55874">
    <property type="entry name" value="ATPase domain of HSP90 chaperone/DNA topoisomerase II/histidine kinase"/>
    <property type="match status" value="1"/>
</dbReference>
<feature type="domain" description="CheR-type methyltransferase" evidence="12">
    <location>
        <begin position="229"/>
        <end position="485"/>
    </location>
</feature>
<accession>A0ABW4ZKF3</accession>
<dbReference type="InterPro" id="IPR000700">
    <property type="entry name" value="PAS-assoc_C"/>
</dbReference>
<dbReference type="PRINTS" id="PR00996">
    <property type="entry name" value="CHERMTFRASE"/>
</dbReference>
<feature type="active site" evidence="6">
    <location>
        <position position="57"/>
    </location>
</feature>
<evidence type="ECO:0000259" key="9">
    <source>
        <dbReference type="PROSITE" id="PS50112"/>
    </source>
</evidence>
<keyword evidence="5" id="KW-0949">S-adenosyl-L-methionine</keyword>
<evidence type="ECO:0000256" key="2">
    <source>
        <dbReference type="ARBA" id="ARBA00001541"/>
    </source>
</evidence>
<dbReference type="SUPFAM" id="SSF55785">
    <property type="entry name" value="PYP-like sensor domain (PAS domain)"/>
    <property type="match status" value="4"/>
</dbReference>
<comment type="caution">
    <text evidence="13">The sequence shown here is derived from an EMBL/GenBank/DDBJ whole genome shotgun (WGS) entry which is preliminary data.</text>
</comment>
<dbReference type="Pfam" id="PF02518">
    <property type="entry name" value="HATPase_c"/>
    <property type="match status" value="1"/>
</dbReference>
<evidence type="ECO:0000259" key="12">
    <source>
        <dbReference type="PROSITE" id="PS50123"/>
    </source>
</evidence>
<dbReference type="Gene3D" id="1.10.287.130">
    <property type="match status" value="1"/>
</dbReference>
<dbReference type="PROSITE" id="PS50123">
    <property type="entry name" value="CHER"/>
    <property type="match status" value="1"/>
</dbReference>
<feature type="domain" description="PAC" evidence="10">
    <location>
        <begin position="1076"/>
        <end position="1128"/>
    </location>
</feature>
<keyword evidence="6" id="KW-0378">Hydrolase</keyword>
<dbReference type="PANTHER" id="PTHR24422">
    <property type="entry name" value="CHEMOTAXIS PROTEIN METHYLTRANSFERASE"/>
    <property type="match status" value="1"/>
</dbReference>
<evidence type="ECO:0000256" key="5">
    <source>
        <dbReference type="ARBA" id="ARBA00022691"/>
    </source>
</evidence>
<comment type="catalytic activity">
    <reaction evidence="2">
        <text>L-glutamyl-[protein] + S-adenosyl-L-methionine = [protein]-L-glutamate 5-O-methyl ester + S-adenosyl-L-homocysteine</text>
        <dbReference type="Rhea" id="RHEA:24452"/>
        <dbReference type="Rhea" id="RHEA-COMP:10208"/>
        <dbReference type="Rhea" id="RHEA-COMP:10311"/>
        <dbReference type="ChEBI" id="CHEBI:29973"/>
        <dbReference type="ChEBI" id="CHEBI:57856"/>
        <dbReference type="ChEBI" id="CHEBI:59789"/>
        <dbReference type="ChEBI" id="CHEBI:82795"/>
        <dbReference type="EC" id="2.1.1.80"/>
    </reaction>
</comment>
<dbReference type="InterPro" id="IPR013655">
    <property type="entry name" value="PAS_fold_3"/>
</dbReference>
<evidence type="ECO:0000259" key="10">
    <source>
        <dbReference type="PROSITE" id="PS50113"/>
    </source>
</evidence>
<dbReference type="Gene3D" id="3.30.450.20">
    <property type="entry name" value="PAS domain"/>
    <property type="match status" value="5"/>
</dbReference>
<dbReference type="Pfam" id="PF01339">
    <property type="entry name" value="CheB_methylest"/>
    <property type="match status" value="1"/>
</dbReference>
<feature type="domain" description="Histidine kinase" evidence="8">
    <location>
        <begin position="1389"/>
        <end position="1603"/>
    </location>
</feature>
<dbReference type="InterPro" id="IPR003594">
    <property type="entry name" value="HATPase_dom"/>
</dbReference>
<dbReference type="Pfam" id="PF08447">
    <property type="entry name" value="PAS_3"/>
    <property type="match status" value="3"/>
</dbReference>
<dbReference type="SUPFAM" id="SSF47384">
    <property type="entry name" value="Homodimeric domain of signal transducing histidine kinase"/>
    <property type="match status" value="1"/>
</dbReference>
<dbReference type="SMART" id="SM00138">
    <property type="entry name" value="MeTrc"/>
    <property type="match status" value="1"/>
</dbReference>
<dbReference type="InterPro" id="IPR005467">
    <property type="entry name" value="His_kinase_dom"/>
</dbReference>
<name>A0ABW4ZKF3_9SPHI</name>
<dbReference type="SUPFAM" id="SSF52738">
    <property type="entry name" value="Methylesterase CheB, C-terminal domain"/>
    <property type="match status" value="1"/>
</dbReference>
<feature type="domain" description="PAS" evidence="9">
    <location>
        <begin position="1129"/>
        <end position="1199"/>
    </location>
</feature>
<dbReference type="PROSITE" id="PS50122">
    <property type="entry name" value="CHEB"/>
    <property type="match status" value="1"/>
</dbReference>
<evidence type="ECO:0000256" key="1">
    <source>
        <dbReference type="ARBA" id="ARBA00000085"/>
    </source>
</evidence>
<feature type="domain" description="PAC" evidence="10">
    <location>
        <begin position="1202"/>
        <end position="1254"/>
    </location>
</feature>
<dbReference type="InterPro" id="IPR000014">
    <property type="entry name" value="PAS"/>
</dbReference>
<gene>
    <name evidence="13" type="ORF">ACFSJU_06430</name>
</gene>
<dbReference type="Gene3D" id="1.10.155.10">
    <property type="entry name" value="Chemotaxis receptor methyltransferase CheR, N-terminal domain"/>
    <property type="match status" value="1"/>
</dbReference>
<comment type="catalytic activity">
    <reaction evidence="1">
        <text>ATP + protein L-histidine = ADP + protein N-phospho-L-histidine.</text>
        <dbReference type="EC" id="2.7.13.3"/>
    </reaction>
</comment>
<feature type="domain" description="PAC" evidence="10">
    <location>
        <begin position="1328"/>
        <end position="1378"/>
    </location>
</feature>
<dbReference type="RefSeq" id="WP_255898078.1">
    <property type="nucleotide sequence ID" value="NZ_JAFMZO010000001.1"/>
</dbReference>
<dbReference type="NCBIfam" id="TIGR00229">
    <property type="entry name" value="sensory_box"/>
    <property type="match status" value="3"/>
</dbReference>
<dbReference type="InterPro" id="IPR022641">
    <property type="entry name" value="CheR_N"/>
</dbReference>
<dbReference type="SUPFAM" id="SSF47757">
    <property type="entry name" value="Chemotaxis receptor methyltransferase CheR, N-terminal domain"/>
    <property type="match status" value="1"/>
</dbReference>
<feature type="domain" description="PAS" evidence="9">
    <location>
        <begin position="1255"/>
        <end position="1325"/>
    </location>
</feature>
<dbReference type="InterPro" id="IPR001610">
    <property type="entry name" value="PAC"/>
</dbReference>
<dbReference type="CDD" id="cd00082">
    <property type="entry name" value="HisKA"/>
    <property type="match status" value="1"/>
</dbReference>
<dbReference type="InterPro" id="IPR035965">
    <property type="entry name" value="PAS-like_dom_sf"/>
</dbReference>
<keyword evidence="3" id="KW-0489">Methyltransferase</keyword>
<dbReference type="PROSITE" id="PS50113">
    <property type="entry name" value="PAC"/>
    <property type="match status" value="3"/>
</dbReference>
<organism evidence="13 14">
    <name type="scientific">Paradesertivirga mongoliensis</name>
    <dbReference type="NCBI Taxonomy" id="2100740"/>
    <lineage>
        <taxon>Bacteria</taxon>
        <taxon>Pseudomonadati</taxon>
        <taxon>Bacteroidota</taxon>
        <taxon>Sphingobacteriia</taxon>
        <taxon>Sphingobacteriales</taxon>
        <taxon>Sphingobacteriaceae</taxon>
        <taxon>Paradesertivirga</taxon>
    </lineage>
</organism>
<dbReference type="PROSITE" id="PS50109">
    <property type="entry name" value="HIS_KIN"/>
    <property type="match status" value="1"/>
</dbReference>
<dbReference type="InterPro" id="IPR000673">
    <property type="entry name" value="Sig_transdc_resp-reg_Me-estase"/>
</dbReference>
<dbReference type="InterPro" id="IPR050903">
    <property type="entry name" value="Bact_Chemotaxis_MeTrfase"/>
</dbReference>
<evidence type="ECO:0000256" key="3">
    <source>
        <dbReference type="ARBA" id="ARBA00022603"/>
    </source>
</evidence>
<feature type="active site" evidence="6">
    <location>
        <position position="30"/>
    </location>
</feature>
<dbReference type="CDD" id="cd16434">
    <property type="entry name" value="CheB-CheR_fusion"/>
    <property type="match status" value="1"/>
</dbReference>
<keyword evidence="14" id="KW-1185">Reference proteome</keyword>
<dbReference type="Gene3D" id="3.40.50.150">
    <property type="entry name" value="Vaccinia Virus protein VP39"/>
    <property type="match status" value="1"/>
</dbReference>
<feature type="domain" description="PAS" evidence="9">
    <location>
        <begin position="1000"/>
        <end position="1072"/>
    </location>
</feature>
<dbReference type="InterPro" id="IPR036097">
    <property type="entry name" value="HisK_dim/P_sf"/>
</dbReference>
<evidence type="ECO:0000259" key="8">
    <source>
        <dbReference type="PROSITE" id="PS50109"/>
    </source>
</evidence>
<dbReference type="InterPro" id="IPR036890">
    <property type="entry name" value="HATPase_C_sf"/>
</dbReference>
<dbReference type="InterPro" id="IPR022642">
    <property type="entry name" value="CheR_C"/>
</dbReference>
<evidence type="ECO:0000256" key="4">
    <source>
        <dbReference type="ARBA" id="ARBA00022679"/>
    </source>
</evidence>
<sequence>MSLEELASKSAKEKQANSKNGHYIVAIGASAGGLEAIHEFFDNMPENSNLSFVVIQHLSPDYKSLLVELVAKHTHMKVFEAEHGMSVHKECVYIIPNKKLMTIRDGKLELKEKVQEKAPNTAIDYFLRTLAADQKDKSIAVILSGTGTDGTRGIEAIKECGGMVIVQDPVTAKFDGMPNSAITSGNADFILPPEMMPEEIYNHIHENPIHVLNKGKIDDGLLAEIFSRIYKTNGYDFHYYKTPTIIRRIGKRMGQNGFSNLKEYVDYLHKNDEEVNRLSKDFLIGVTKFFRDQPAYDSLFREVLPAILLNKKENDILKVWVCACSTGEEAYSIAILIDKYLRKVRKNLDVKIFATDIDESNIDFAARNLYPDTIAKDINAEIFEQYFLKDGKYYSVIPQIRKQIVFARHNVIKDPPFIKNDLVSCRNMLIYMNNVLQQKVLSTLHFSLNMDGYLFLGPSETINSIRDCVYEVNSKWKIFRKISKNKNQPYEIYRPIDGRTPIPRSMPELPKLDKVKTNPLMQDFSESMIEDFGYVCFYIDLSFDIKEAAGNYNRFLSLPEKNLNLNLLKMVPQELSVAINTAVRRSWKEKRKIFLKSVRVKSKDTETFVSISVTPARPSDGKLHTLIILGEHHQSHIHQKEDSNILSSAEQTQYVNELEIELTEARSNLQMAIEGMETTNEELQSSNEELLSANEELQSSNEELQSLNEELHTLNTEHQLKIKELIELNDDLNNFFRSTDIGQIFLDSDSRIRKFNSAAVSIINLIESDIGRPINHISTNIRYNNLLKDIQQVLNDGSTIEKEVILNNDSRCLMRILPYIRQDKTRDGAIVTFVDISAIENLNNIINGVFNSSLNAIVAFKAVRNNNGGIIDFELQTANYEAEKVFNIKGPTEGKRLSMLHSISDQGLLDKYHQVANSGIPLHTELSLSDNDIPKWFEVVAVKMRDGFVATFSDITDKKNAEIRLKTNYNELIEVRENLKRLNLQLEDKVRERTRELSVSEERFRLVSQATNDAIWDWNLADNSIWWSESFYRLFGYKEDKLNQNSDFWQSKVHFEDLEAVKQSLDKAINGNEKQWHAEYRFLKADGKYAYILDRGHLLHDEYGTPYRMLGSMLDVSDLIKANETIRKNEERFRFLANTIPQKVWTATADGHLEYINKVFLDFTGKSSEELIEKGWEVIVHPDDLELNLKLWKISIETGQPFEMERRLLSAEGEYRWHLSRAIPQFDETGSTTMWVGTSTDIDEQKNVSEALKISEDYFRQLSDEAPFMIWKVDEAGRCNYVNQRWMQATGLSFDESMNLGWGKAFHPEDGEREYTKFMKAFNSRQPYNSKFRIKFVDGEYHWVLAKSNPIIADVFDGYIGSLTDITEQEMAQEALKLLMKKKDEFMSIASHELKTPITSMKGSLQIAERLTRRGADMKEIYSFLEKANKQVNRLTGLVDDLLDVTKITAGRLEFHLSTFAIGDAIQDCLDEVQHDNITHRIIVEGDRNIEVNADRHRLEQVIVNFISNAIKYSPDADKIILNIGKENNMLKVSVTDFGIGIPENKKNFVFDRFFRVQESSAKFSGLGLGLFISAEIIKRHGGRVGVISEENKGSSFWFTLPL</sequence>
<dbReference type="InterPro" id="IPR003661">
    <property type="entry name" value="HisK_dim/P_dom"/>
</dbReference>
<dbReference type="Proteomes" id="UP001597387">
    <property type="component" value="Unassembled WGS sequence"/>
</dbReference>
<keyword evidence="7" id="KW-0175">Coiled coil</keyword>
<feature type="domain" description="CheB-type methylesterase" evidence="11">
    <location>
        <begin position="18"/>
        <end position="207"/>
    </location>
</feature>
<dbReference type="InterPro" id="IPR000780">
    <property type="entry name" value="CheR_MeTrfase"/>
</dbReference>
<protein>
    <submittedName>
        <fullName evidence="13">Chemotaxis protein CheB</fullName>
    </submittedName>
</protein>